<proteinExistence type="predicted"/>
<dbReference type="Pfam" id="PF10065">
    <property type="entry name" value="DUF2303"/>
    <property type="match status" value="1"/>
</dbReference>
<dbReference type="EMBL" id="NBXB01000045">
    <property type="protein sequence ID" value="RFA12127.1"/>
    <property type="molecule type" value="Genomic_DNA"/>
</dbReference>
<dbReference type="AlphaFoldDB" id="A0A3E0VTA9"/>
<organism evidence="1 2">
    <name type="scientific">Subtercola boreus</name>
    <dbReference type="NCBI Taxonomy" id="120213"/>
    <lineage>
        <taxon>Bacteria</taxon>
        <taxon>Bacillati</taxon>
        <taxon>Actinomycetota</taxon>
        <taxon>Actinomycetes</taxon>
        <taxon>Micrococcales</taxon>
        <taxon>Microbacteriaceae</taxon>
        <taxon>Subtercola</taxon>
    </lineage>
</organism>
<sequence length="300" mass="32014">MKDIEVIIASAKTEAGTVAALAAQASVPVPLEPGTVYAKADGAGDVRVVDTDEYANTPRRAIASRVVTDAASFVKYIEKHGTEATEVWADTSNSAVVAVIDAHEGAGKPAGWQGHELELKLEKTQSWLAWNALNGKLVSQLDFAEFIENRTLDVKEPDAATLLEVAHKFVVKKGVDFESGERSQDGQTRLEYKETITGKVGQKGTIAVPNELLLVLKPYVGGPSYHVYAKFRYRLNGADLVVGIVLVRPRDILDAAFADVVTAIRDGAPEESVAGDKGTVIVTKPAHAGITQPIFNGTPA</sequence>
<name>A0A3E0VTA9_9MICO</name>
<evidence type="ECO:0008006" key="3">
    <source>
        <dbReference type="Google" id="ProtNLM"/>
    </source>
</evidence>
<dbReference type="OrthoDB" id="3598762at2"/>
<gene>
    <name evidence="1" type="ORF">B7R22_16990</name>
</gene>
<reference evidence="1 2" key="1">
    <citation type="submission" date="2017-04" db="EMBL/GenBank/DDBJ databases">
        <title>Comparative genome analysis of Subtercola boreus.</title>
        <authorList>
            <person name="Cho Y.-J."/>
            <person name="Cho A."/>
            <person name="Kim O.-S."/>
            <person name="Lee J.-I."/>
        </authorList>
    </citation>
    <scope>NUCLEOTIDE SEQUENCE [LARGE SCALE GENOMIC DNA]</scope>
    <source>
        <strain evidence="1 2">P27479</strain>
    </source>
</reference>
<protein>
    <recommendedName>
        <fullName evidence="3">DUF2303 domain-containing protein</fullName>
    </recommendedName>
</protein>
<dbReference type="RefSeq" id="WP_116412903.1">
    <property type="nucleotide sequence ID" value="NZ_NBXB01000045.1"/>
</dbReference>
<accession>A0A3E0VTA9</accession>
<dbReference type="InterPro" id="IPR019276">
    <property type="entry name" value="DUF2303"/>
</dbReference>
<evidence type="ECO:0000313" key="2">
    <source>
        <dbReference type="Proteomes" id="UP000256541"/>
    </source>
</evidence>
<dbReference type="Proteomes" id="UP000256541">
    <property type="component" value="Unassembled WGS sequence"/>
</dbReference>
<comment type="caution">
    <text evidence="1">The sequence shown here is derived from an EMBL/GenBank/DDBJ whole genome shotgun (WGS) entry which is preliminary data.</text>
</comment>
<evidence type="ECO:0000313" key="1">
    <source>
        <dbReference type="EMBL" id="RFA12127.1"/>
    </source>
</evidence>